<evidence type="ECO:0000259" key="2">
    <source>
        <dbReference type="Pfam" id="PF03061"/>
    </source>
</evidence>
<comment type="caution">
    <text evidence="3">The sequence shown here is derived from an EMBL/GenBank/DDBJ whole genome shotgun (WGS) entry which is preliminary data.</text>
</comment>
<name>A0A212AA60_9RHOB</name>
<sequence>MTSERRKKFYDEIDRSPHAAALGLRVEEIGVGEARISMPYDRKLIGEPASGVIHGGAVSALMDTTGGASVVSADEGVIATATLDLRIDYMRPATPGQAITAHGVCYHITRLLAFVRITATDEDTAHPVASATGTFTVERED</sequence>
<dbReference type="Pfam" id="PF03061">
    <property type="entry name" value="4HBT"/>
    <property type="match status" value="1"/>
</dbReference>
<proteinExistence type="predicted"/>
<dbReference type="SUPFAM" id="SSF54637">
    <property type="entry name" value="Thioesterase/thiol ester dehydrase-isomerase"/>
    <property type="match status" value="1"/>
</dbReference>
<dbReference type="Gene3D" id="3.10.129.10">
    <property type="entry name" value="Hotdog Thioesterase"/>
    <property type="match status" value="1"/>
</dbReference>
<protein>
    <submittedName>
        <fullName evidence="3">Thioesterase</fullName>
    </submittedName>
</protein>
<dbReference type="InterPro" id="IPR003736">
    <property type="entry name" value="PAAI_dom"/>
</dbReference>
<keyword evidence="4" id="KW-1185">Reference proteome</keyword>
<dbReference type="OrthoDB" id="9813158at2"/>
<dbReference type="InterPro" id="IPR029069">
    <property type="entry name" value="HotDog_dom_sf"/>
</dbReference>
<dbReference type="PANTHER" id="PTHR43240:SF7">
    <property type="entry name" value="BLR7284 PROTEIN"/>
    <property type="match status" value="1"/>
</dbReference>
<dbReference type="EMBL" id="NIPW01000024">
    <property type="protein sequence ID" value="OWJ77018.1"/>
    <property type="molecule type" value="Genomic_DNA"/>
</dbReference>
<reference evidence="3 4" key="1">
    <citation type="submission" date="2016-12" db="EMBL/GenBank/DDBJ databases">
        <title>Comparison of Traditional DNA-DNA Hybridization with In Silico Genomic Analysis.</title>
        <authorList>
            <person name="Nicholson A.C."/>
            <person name="Humrighouse B.W."/>
            <person name="Graziano J."/>
            <person name="Lasker B."/>
            <person name="Whitney A.M."/>
            <person name="Mcquiston J.R."/>
        </authorList>
    </citation>
    <scope>NUCLEOTIDE SEQUENCE [LARGE SCALE GENOMIC DNA]</scope>
    <source>
        <strain evidence="3 4">H2240</strain>
    </source>
</reference>
<dbReference type="RefSeq" id="WP_088215811.1">
    <property type="nucleotide sequence ID" value="NZ_NIPW01000024.1"/>
</dbReference>
<dbReference type="InterPro" id="IPR006683">
    <property type="entry name" value="Thioestr_dom"/>
</dbReference>
<dbReference type="GO" id="GO:0061522">
    <property type="term" value="F:1,4-dihydroxy-2-naphthoyl-CoA thioesterase activity"/>
    <property type="evidence" value="ECO:0007669"/>
    <property type="project" value="TreeGrafter"/>
</dbReference>
<dbReference type="NCBIfam" id="TIGR00369">
    <property type="entry name" value="unchar_dom_1"/>
    <property type="match status" value="1"/>
</dbReference>
<gene>
    <name evidence="3" type="ORF">CDV49_12770</name>
</gene>
<dbReference type="AlphaFoldDB" id="A0A212AA60"/>
<dbReference type="PANTHER" id="PTHR43240">
    <property type="entry name" value="1,4-DIHYDROXY-2-NAPHTHOYL-COA THIOESTERASE 1"/>
    <property type="match status" value="1"/>
</dbReference>
<dbReference type="CDD" id="cd03443">
    <property type="entry name" value="PaaI_thioesterase"/>
    <property type="match status" value="1"/>
</dbReference>
<feature type="domain" description="Thioesterase" evidence="2">
    <location>
        <begin position="51"/>
        <end position="124"/>
    </location>
</feature>
<evidence type="ECO:0000313" key="3">
    <source>
        <dbReference type="EMBL" id="OWJ77018.1"/>
    </source>
</evidence>
<dbReference type="Proteomes" id="UP000196878">
    <property type="component" value="Unassembled WGS sequence"/>
</dbReference>
<keyword evidence="1" id="KW-0378">Hydrolase</keyword>
<organism evidence="3 4">
    <name type="scientific">Haematobacter genomosp. 1</name>
    <dbReference type="NCBI Taxonomy" id="366618"/>
    <lineage>
        <taxon>Bacteria</taxon>
        <taxon>Pseudomonadati</taxon>
        <taxon>Pseudomonadota</taxon>
        <taxon>Alphaproteobacteria</taxon>
        <taxon>Rhodobacterales</taxon>
        <taxon>Paracoccaceae</taxon>
        <taxon>Haematobacter</taxon>
    </lineage>
</organism>
<evidence type="ECO:0000256" key="1">
    <source>
        <dbReference type="ARBA" id="ARBA00022801"/>
    </source>
</evidence>
<accession>A0A212AA60</accession>
<evidence type="ECO:0000313" key="4">
    <source>
        <dbReference type="Proteomes" id="UP000196878"/>
    </source>
</evidence>
<dbReference type="GO" id="GO:0005829">
    <property type="term" value="C:cytosol"/>
    <property type="evidence" value="ECO:0007669"/>
    <property type="project" value="TreeGrafter"/>
</dbReference>